<dbReference type="EMBL" id="HACA01007636">
    <property type="protein sequence ID" value="CDW24997.1"/>
    <property type="molecule type" value="Transcribed_RNA"/>
</dbReference>
<evidence type="ECO:0000313" key="1">
    <source>
        <dbReference type="EMBL" id="CDW24997.1"/>
    </source>
</evidence>
<dbReference type="AlphaFoldDB" id="A0A0K2THB5"/>
<protein>
    <submittedName>
        <fullName evidence="1">Uncharacterized protein</fullName>
    </submittedName>
</protein>
<proteinExistence type="predicted"/>
<sequence length="70" mass="8382">MKKHSKQARKSILFVSFCFSRIKPSNMVEIVRNQKRQSLCVTPYLYDKFSSIILVISHFCSYRRRVRLIV</sequence>
<accession>A0A0K2THB5</accession>
<name>A0A0K2THB5_LEPSM</name>
<reference evidence="1" key="1">
    <citation type="submission" date="2014-05" db="EMBL/GenBank/DDBJ databases">
        <authorList>
            <person name="Chronopoulou M."/>
        </authorList>
    </citation>
    <scope>NUCLEOTIDE SEQUENCE</scope>
    <source>
        <tissue evidence="1">Whole organism</tissue>
    </source>
</reference>
<organism evidence="1">
    <name type="scientific">Lepeophtheirus salmonis</name>
    <name type="common">Salmon louse</name>
    <name type="synonym">Caligus salmonis</name>
    <dbReference type="NCBI Taxonomy" id="72036"/>
    <lineage>
        <taxon>Eukaryota</taxon>
        <taxon>Metazoa</taxon>
        <taxon>Ecdysozoa</taxon>
        <taxon>Arthropoda</taxon>
        <taxon>Crustacea</taxon>
        <taxon>Multicrustacea</taxon>
        <taxon>Hexanauplia</taxon>
        <taxon>Copepoda</taxon>
        <taxon>Siphonostomatoida</taxon>
        <taxon>Caligidae</taxon>
        <taxon>Lepeophtheirus</taxon>
    </lineage>
</organism>